<evidence type="ECO:0000259" key="2">
    <source>
        <dbReference type="SMART" id="SM00458"/>
    </source>
</evidence>
<evidence type="ECO:0000256" key="1">
    <source>
        <dbReference type="SAM" id="MobiDB-lite"/>
    </source>
</evidence>
<evidence type="ECO:0000313" key="3">
    <source>
        <dbReference type="EMBL" id="MFC5022839.1"/>
    </source>
</evidence>
<dbReference type="InterPro" id="IPR000772">
    <property type="entry name" value="Ricin_B_lectin"/>
</dbReference>
<proteinExistence type="predicted"/>
<dbReference type="Proteomes" id="UP001595829">
    <property type="component" value="Unassembled WGS sequence"/>
</dbReference>
<dbReference type="Pfam" id="PF00652">
    <property type="entry name" value="Ricin_B_lectin"/>
    <property type="match status" value="1"/>
</dbReference>
<feature type="domain" description="Ricin B lectin" evidence="2">
    <location>
        <begin position="143"/>
        <end position="277"/>
    </location>
</feature>
<dbReference type="CDD" id="cd00161">
    <property type="entry name" value="beta-trefoil_Ricin-like"/>
    <property type="match status" value="1"/>
</dbReference>
<gene>
    <name evidence="3" type="ORF">ACFPM3_11925</name>
</gene>
<reference evidence="4" key="1">
    <citation type="journal article" date="2019" name="Int. J. Syst. Evol. Microbiol.">
        <title>The Global Catalogue of Microorganisms (GCM) 10K type strain sequencing project: providing services to taxonomists for standard genome sequencing and annotation.</title>
        <authorList>
            <consortium name="The Broad Institute Genomics Platform"/>
            <consortium name="The Broad Institute Genome Sequencing Center for Infectious Disease"/>
            <person name="Wu L."/>
            <person name="Ma J."/>
        </authorList>
    </citation>
    <scope>NUCLEOTIDE SEQUENCE [LARGE SCALE GENOMIC DNA]</scope>
    <source>
        <strain evidence="4">CGMCC 4.1648</strain>
    </source>
</reference>
<dbReference type="EMBL" id="JBHSJD010000007">
    <property type="protein sequence ID" value="MFC5022839.1"/>
    <property type="molecule type" value="Genomic_DNA"/>
</dbReference>
<dbReference type="Gene3D" id="2.80.10.50">
    <property type="match status" value="2"/>
</dbReference>
<organism evidence="3 4">
    <name type="scientific">Streptomyces coeruleoprunus</name>
    <dbReference type="NCBI Taxonomy" id="285563"/>
    <lineage>
        <taxon>Bacteria</taxon>
        <taxon>Bacillati</taxon>
        <taxon>Actinomycetota</taxon>
        <taxon>Actinomycetes</taxon>
        <taxon>Kitasatosporales</taxon>
        <taxon>Streptomycetaceae</taxon>
        <taxon>Streptomyces</taxon>
    </lineage>
</organism>
<dbReference type="SMART" id="SM00458">
    <property type="entry name" value="RICIN"/>
    <property type="match status" value="1"/>
</dbReference>
<dbReference type="SUPFAM" id="SSF50370">
    <property type="entry name" value="Ricin B-like lectins"/>
    <property type="match status" value="1"/>
</dbReference>
<feature type="region of interest" description="Disordered" evidence="1">
    <location>
        <begin position="251"/>
        <end position="278"/>
    </location>
</feature>
<dbReference type="PROSITE" id="PS50231">
    <property type="entry name" value="RICIN_B_LECTIN"/>
    <property type="match status" value="1"/>
</dbReference>
<feature type="region of interest" description="Disordered" evidence="1">
    <location>
        <begin position="1"/>
        <end position="66"/>
    </location>
</feature>
<dbReference type="RefSeq" id="WP_345690487.1">
    <property type="nucleotide sequence ID" value="NZ_BAABIT010000001.1"/>
</dbReference>
<dbReference type="InterPro" id="IPR035992">
    <property type="entry name" value="Ricin_B-like_lectins"/>
</dbReference>
<name>A0ABV9XCS6_9ACTN</name>
<evidence type="ECO:0000313" key="4">
    <source>
        <dbReference type="Proteomes" id="UP001595829"/>
    </source>
</evidence>
<keyword evidence="4" id="KW-1185">Reference proteome</keyword>
<sequence>MNQPWDPEATEVLPPAVPPVEATRPLPRIDDGPVYPAPGPGRFDDGPAPGRTPRSRRSSSRTGGRSRVPVVVGAIAGCAGVGLAIGAVLAGDEGGGTGAEATAAVSAAPSPVGSASATATPPDAATGTPSPSPATVVPPAGQPFVLVSAVTGRAADVSGVSVDDGAPLIAWDVHGNPNQRWLFTDTGDGHVEVKAVHSGKCLQAGGPPGPDVAVVQATCTGTDGQRWQLTVEGDRHTLALKGTGLVLGIGPGDGNGGAEPLQVQTPDAARPQVWRLQP</sequence>
<feature type="compositionally biased region" description="Low complexity" evidence="1">
    <location>
        <begin position="10"/>
        <end position="23"/>
    </location>
</feature>
<comment type="caution">
    <text evidence="3">The sequence shown here is derived from an EMBL/GenBank/DDBJ whole genome shotgun (WGS) entry which is preliminary data.</text>
</comment>
<accession>A0ABV9XCS6</accession>
<feature type="region of interest" description="Disordered" evidence="1">
    <location>
        <begin position="110"/>
        <end position="134"/>
    </location>
</feature>
<protein>
    <submittedName>
        <fullName evidence="3">RICIN domain-containing protein</fullName>
    </submittedName>
</protein>